<gene>
    <name evidence="1" type="ORF">WA026_019818</name>
</gene>
<proteinExistence type="predicted"/>
<organism evidence="1 2">
    <name type="scientific">Henosepilachna vigintioctopunctata</name>
    <dbReference type="NCBI Taxonomy" id="420089"/>
    <lineage>
        <taxon>Eukaryota</taxon>
        <taxon>Metazoa</taxon>
        <taxon>Ecdysozoa</taxon>
        <taxon>Arthropoda</taxon>
        <taxon>Hexapoda</taxon>
        <taxon>Insecta</taxon>
        <taxon>Pterygota</taxon>
        <taxon>Neoptera</taxon>
        <taxon>Endopterygota</taxon>
        <taxon>Coleoptera</taxon>
        <taxon>Polyphaga</taxon>
        <taxon>Cucujiformia</taxon>
        <taxon>Coccinelloidea</taxon>
        <taxon>Coccinellidae</taxon>
        <taxon>Epilachninae</taxon>
        <taxon>Epilachnini</taxon>
        <taxon>Henosepilachna</taxon>
    </lineage>
</organism>
<sequence length="118" mass="13225">MKHIQYIKGNADVNGKQMQSEQKKSYANALLIKPVKDQKSILTKTDLLNKIDLSKLKLNIDSVKNIRNEAIEINCEGNNAKNVISAKVTEEFGNKYNVDEAIPKNLKIAIMGAEKKII</sequence>
<dbReference type="EMBL" id="JARQZJ010000134">
    <property type="protein sequence ID" value="KAK9892365.1"/>
    <property type="molecule type" value="Genomic_DNA"/>
</dbReference>
<accession>A0AAW1VEM1</accession>
<dbReference type="Proteomes" id="UP001431783">
    <property type="component" value="Unassembled WGS sequence"/>
</dbReference>
<dbReference type="AlphaFoldDB" id="A0AAW1VEM1"/>
<comment type="caution">
    <text evidence="1">The sequence shown here is derived from an EMBL/GenBank/DDBJ whole genome shotgun (WGS) entry which is preliminary data.</text>
</comment>
<name>A0AAW1VEM1_9CUCU</name>
<reference evidence="1 2" key="1">
    <citation type="submission" date="2023-03" db="EMBL/GenBank/DDBJ databases">
        <title>Genome insight into feeding habits of ladybird beetles.</title>
        <authorList>
            <person name="Li H.-S."/>
            <person name="Huang Y.-H."/>
            <person name="Pang H."/>
        </authorList>
    </citation>
    <scope>NUCLEOTIDE SEQUENCE [LARGE SCALE GENOMIC DNA]</scope>
    <source>
        <strain evidence="1">SYSU_2023b</strain>
        <tissue evidence="1">Whole body</tissue>
    </source>
</reference>
<keyword evidence="2" id="KW-1185">Reference proteome</keyword>
<evidence type="ECO:0000313" key="1">
    <source>
        <dbReference type="EMBL" id="KAK9892365.1"/>
    </source>
</evidence>
<protein>
    <submittedName>
        <fullName evidence="1">Uncharacterized protein</fullName>
    </submittedName>
</protein>
<evidence type="ECO:0000313" key="2">
    <source>
        <dbReference type="Proteomes" id="UP001431783"/>
    </source>
</evidence>